<gene>
    <name evidence="2" type="ORF">CJ232_08960</name>
</gene>
<evidence type="ECO:0000313" key="3">
    <source>
        <dbReference type="Proteomes" id="UP000235661"/>
    </source>
</evidence>
<reference evidence="2 3" key="1">
    <citation type="submission" date="2017-09" db="EMBL/GenBank/DDBJ databases">
        <title>Bacterial strain isolated from the female urinary microbiota.</title>
        <authorList>
            <person name="Thomas-White K."/>
            <person name="Kumar N."/>
            <person name="Forster S."/>
            <person name="Putonti C."/>
            <person name="Lawley T."/>
            <person name="Wolfe A.J."/>
        </authorList>
    </citation>
    <scope>NUCLEOTIDE SEQUENCE [LARGE SCALE GENOMIC DNA]</scope>
    <source>
        <strain evidence="2 3">UMB0818</strain>
    </source>
</reference>
<protein>
    <recommendedName>
        <fullName evidence="4">HlyD family secretion protein</fullName>
    </recommendedName>
</protein>
<evidence type="ECO:0000256" key="1">
    <source>
        <dbReference type="SAM" id="Phobius"/>
    </source>
</evidence>
<dbReference type="AlphaFoldDB" id="A0A2N6Q449"/>
<proteinExistence type="predicted"/>
<dbReference type="RefSeq" id="WP_102188739.1">
    <property type="nucleotide sequence ID" value="NZ_PNGI01000021.1"/>
</dbReference>
<keyword evidence="1" id="KW-1133">Transmembrane helix</keyword>
<sequence>METENNTLKDKGLSIRSEEVNEVMGTIPHWIMRWGIALIGFIILIFGIGAYTFTIPEYIDVSFVIKGYAEPIAQFAPSNGTLLNLAKETSFANIHQTIAQIRTQDGERIVMANTAGRFYHNLQYKNSSMVSAGDTLGWIIPPIKTNPIILLQIPVANGLKIRVGQQVLLILTDKKDYVVGRIQTVAGISTGSMLLAEVVLTNKPSQFDNLYIQGSGKAKVIIGEIRLIDKIVFKIIN</sequence>
<name>A0A2N6Q449_9BACT</name>
<keyword evidence="1" id="KW-0812">Transmembrane</keyword>
<feature type="transmembrane region" description="Helical" evidence="1">
    <location>
        <begin position="31"/>
        <end position="53"/>
    </location>
</feature>
<organism evidence="2 3">
    <name type="scientific">Hoylesella timonensis</name>
    <dbReference type="NCBI Taxonomy" id="386414"/>
    <lineage>
        <taxon>Bacteria</taxon>
        <taxon>Pseudomonadati</taxon>
        <taxon>Bacteroidota</taxon>
        <taxon>Bacteroidia</taxon>
        <taxon>Bacteroidales</taxon>
        <taxon>Prevotellaceae</taxon>
        <taxon>Hoylesella</taxon>
    </lineage>
</organism>
<dbReference type="Proteomes" id="UP000235661">
    <property type="component" value="Unassembled WGS sequence"/>
</dbReference>
<dbReference type="EMBL" id="PNGI01000021">
    <property type="protein sequence ID" value="PMC08747.1"/>
    <property type="molecule type" value="Genomic_DNA"/>
</dbReference>
<evidence type="ECO:0000313" key="2">
    <source>
        <dbReference type="EMBL" id="PMC08747.1"/>
    </source>
</evidence>
<keyword evidence="1" id="KW-0472">Membrane</keyword>
<comment type="caution">
    <text evidence="2">The sequence shown here is derived from an EMBL/GenBank/DDBJ whole genome shotgun (WGS) entry which is preliminary data.</text>
</comment>
<accession>A0A2N6Q449</accession>
<evidence type="ECO:0008006" key="4">
    <source>
        <dbReference type="Google" id="ProtNLM"/>
    </source>
</evidence>